<dbReference type="EMBL" id="CAJVPM010016213">
    <property type="protein sequence ID" value="CAG8612829.1"/>
    <property type="molecule type" value="Genomic_DNA"/>
</dbReference>
<sequence>MGKRKSKQEMDEEKDNVPSLYSFSNEDGIIENKAHENISTRDEKISENTINNEIKQTVEKDGGKESSEAEKHPKKRKRIITKEIKDEVDSKIQSQSKNLKSKDNIKSTANKMTKKALEPKKQQKKIQKSSTKVTESLSEEQSDMPIMIDDFKTMVSTAKGRWTIEDDKLLSNLVLAHLPEIRWSNISRENFPERNRSSLYNRWNVIKKRLWNGSAEPKGE</sequence>
<evidence type="ECO:0000313" key="1">
    <source>
        <dbReference type="EMBL" id="CAG8612829.1"/>
    </source>
</evidence>
<feature type="non-terminal residue" evidence="1">
    <location>
        <position position="220"/>
    </location>
</feature>
<reference evidence="1" key="1">
    <citation type="submission" date="2021-06" db="EMBL/GenBank/DDBJ databases">
        <authorList>
            <person name="Kallberg Y."/>
            <person name="Tangrot J."/>
            <person name="Rosling A."/>
        </authorList>
    </citation>
    <scope>NUCLEOTIDE SEQUENCE</scope>
    <source>
        <strain evidence="1">AU212A</strain>
    </source>
</reference>
<comment type="caution">
    <text evidence="1">The sequence shown here is derived from an EMBL/GenBank/DDBJ whole genome shotgun (WGS) entry which is preliminary data.</text>
</comment>
<evidence type="ECO:0000313" key="2">
    <source>
        <dbReference type="Proteomes" id="UP000789860"/>
    </source>
</evidence>
<accession>A0ACA9MU99</accession>
<proteinExistence type="predicted"/>
<keyword evidence="2" id="KW-1185">Reference proteome</keyword>
<gene>
    <name evidence="1" type="ORF">SCALOS_LOCUS7357</name>
</gene>
<name>A0ACA9MU99_9GLOM</name>
<organism evidence="1 2">
    <name type="scientific">Scutellospora calospora</name>
    <dbReference type="NCBI Taxonomy" id="85575"/>
    <lineage>
        <taxon>Eukaryota</taxon>
        <taxon>Fungi</taxon>
        <taxon>Fungi incertae sedis</taxon>
        <taxon>Mucoromycota</taxon>
        <taxon>Glomeromycotina</taxon>
        <taxon>Glomeromycetes</taxon>
        <taxon>Diversisporales</taxon>
        <taxon>Gigasporaceae</taxon>
        <taxon>Scutellospora</taxon>
    </lineage>
</organism>
<protein>
    <submittedName>
        <fullName evidence="1">4174_t:CDS:1</fullName>
    </submittedName>
</protein>
<dbReference type="Proteomes" id="UP000789860">
    <property type="component" value="Unassembled WGS sequence"/>
</dbReference>